<evidence type="ECO:0000313" key="10">
    <source>
        <dbReference type="EMBL" id="SNV16869.1"/>
    </source>
</evidence>
<dbReference type="InterPro" id="IPR001250">
    <property type="entry name" value="Man6P_Isoase-1"/>
</dbReference>
<dbReference type="AlphaFoldDB" id="A0A239V4N7"/>
<feature type="active site" evidence="7">
    <location>
        <position position="281"/>
    </location>
</feature>
<dbReference type="GO" id="GO:0005975">
    <property type="term" value="P:carbohydrate metabolic process"/>
    <property type="evidence" value="ECO:0007669"/>
    <property type="project" value="InterPro"/>
</dbReference>
<evidence type="ECO:0000256" key="4">
    <source>
        <dbReference type="ARBA" id="ARBA00022723"/>
    </source>
</evidence>
<dbReference type="PRINTS" id="PR00714">
    <property type="entry name" value="MAN6PISMRASE"/>
</dbReference>
<dbReference type="RefSeq" id="WP_028326849.1">
    <property type="nucleotide sequence ID" value="NZ_LT906453.1"/>
</dbReference>
<keyword evidence="6 10" id="KW-0413">Isomerase</keyword>
<protein>
    <recommendedName>
        <fullName evidence="3">mannose-6-phosphate isomerase</fullName>
        <ecNumber evidence="3">5.3.1.8</ecNumber>
    </recommendedName>
</protein>
<dbReference type="PANTHER" id="PTHR10309:SF0">
    <property type="entry name" value="MANNOSE-6-PHOSPHATE ISOMERASE"/>
    <property type="match status" value="1"/>
</dbReference>
<keyword evidence="5 8" id="KW-0862">Zinc</keyword>
<sequence length="409" mass="43257">MEIISPCVKTYAWGSRHVIAELQGRPVPTEGPEAELWMGAHPSGPAGCVREGATRGLDSIISQDPVTELGADIVARYGDRLPFMLKVLAADQALSIQVHPDRVQAERGFAAEEEAGIPLEDPARNYVDTWPKPEVLVALTDFEVLAGFRPACDSARLLRMTGAAALEPIAADLEQSGDQARLRAFGALLEMPQEQTEVLAAQVAAAAEQLAASGGDEAAAFAAVARMEKEHPGDHGVIASLLLQHLVLAPGEGLFMAAAGPHAYLHGAGVEVMGNSDNVLRAGLTVKHIDIPEVMRTLDPDVSVPVLRPQPDEYGVWAYIVPVPEFALYAVDVAEQEVDLPGSGPRILLAVEGDVCLQDETGEVLQVCRGESAYLSAATQGARAWSAQGGRIFVATAGADTTAANHDHR</sequence>
<keyword evidence="11" id="KW-1185">Reference proteome</keyword>
<feature type="domain" description="Phosphomannose isomerase type I catalytic" evidence="9">
    <location>
        <begin position="4"/>
        <end position="150"/>
    </location>
</feature>
<dbReference type="EMBL" id="LT906453">
    <property type="protein sequence ID" value="SNV16869.1"/>
    <property type="molecule type" value="Genomic_DNA"/>
</dbReference>
<dbReference type="InterPro" id="IPR046457">
    <property type="entry name" value="PMI_typeI_cat"/>
</dbReference>
<comment type="catalytic activity">
    <reaction evidence="1">
        <text>D-mannose 6-phosphate = D-fructose 6-phosphate</text>
        <dbReference type="Rhea" id="RHEA:12356"/>
        <dbReference type="ChEBI" id="CHEBI:58735"/>
        <dbReference type="ChEBI" id="CHEBI:61527"/>
        <dbReference type="EC" id="5.3.1.8"/>
    </reaction>
</comment>
<dbReference type="Gene3D" id="2.60.120.10">
    <property type="entry name" value="Jelly Rolls"/>
    <property type="match status" value="2"/>
</dbReference>
<dbReference type="OrthoDB" id="9792649at2"/>
<keyword evidence="4 8" id="KW-0479">Metal-binding</keyword>
<name>A0A239V4N7_9MICO</name>
<comment type="similarity">
    <text evidence="2">Belongs to the mannose-6-phosphate isomerase type 1 family.</text>
</comment>
<evidence type="ECO:0000256" key="2">
    <source>
        <dbReference type="ARBA" id="ARBA00010772"/>
    </source>
</evidence>
<dbReference type="GO" id="GO:0005829">
    <property type="term" value="C:cytosol"/>
    <property type="evidence" value="ECO:0007669"/>
    <property type="project" value="TreeGrafter"/>
</dbReference>
<feature type="binding site" evidence="8">
    <location>
        <position position="99"/>
    </location>
    <ligand>
        <name>Zn(2+)</name>
        <dbReference type="ChEBI" id="CHEBI:29105"/>
    </ligand>
</feature>
<evidence type="ECO:0000256" key="1">
    <source>
        <dbReference type="ARBA" id="ARBA00000757"/>
    </source>
</evidence>
<evidence type="ECO:0000256" key="5">
    <source>
        <dbReference type="ARBA" id="ARBA00022833"/>
    </source>
</evidence>
<dbReference type="CDD" id="cd07011">
    <property type="entry name" value="cupin_PMI_type_I_N"/>
    <property type="match status" value="1"/>
</dbReference>
<evidence type="ECO:0000256" key="3">
    <source>
        <dbReference type="ARBA" id="ARBA00011956"/>
    </source>
</evidence>
<dbReference type="GO" id="GO:0004476">
    <property type="term" value="F:mannose-6-phosphate isomerase activity"/>
    <property type="evidence" value="ECO:0007669"/>
    <property type="project" value="UniProtKB-EC"/>
</dbReference>
<reference evidence="10 11" key="1">
    <citation type="submission" date="2017-06" db="EMBL/GenBank/DDBJ databases">
        <authorList>
            <consortium name="Pathogen Informatics"/>
        </authorList>
    </citation>
    <scope>NUCLEOTIDE SEQUENCE [LARGE SCALE GENOMIC DNA]</scope>
    <source>
        <strain evidence="10 11">NCTC13039</strain>
    </source>
</reference>
<comment type="cofactor">
    <cofactor evidence="8">
        <name>Zn(2+)</name>
        <dbReference type="ChEBI" id="CHEBI:29105"/>
    </cofactor>
    <text evidence="8">Binds 1 zinc ion per subunit.</text>
</comment>
<dbReference type="SUPFAM" id="SSF51182">
    <property type="entry name" value="RmlC-like cupins"/>
    <property type="match status" value="1"/>
</dbReference>
<evidence type="ECO:0000256" key="6">
    <source>
        <dbReference type="ARBA" id="ARBA00023235"/>
    </source>
</evidence>
<dbReference type="Gene3D" id="1.10.441.10">
    <property type="entry name" value="Phosphomannose Isomerase, domain 2"/>
    <property type="match status" value="1"/>
</dbReference>
<dbReference type="PIRSF" id="PIRSF001480">
    <property type="entry name" value="Mannose-6-phosphate_isomerase"/>
    <property type="match status" value="1"/>
</dbReference>
<dbReference type="GO" id="GO:0009298">
    <property type="term" value="P:GDP-mannose biosynthetic process"/>
    <property type="evidence" value="ECO:0007669"/>
    <property type="project" value="InterPro"/>
</dbReference>
<evidence type="ECO:0000259" key="9">
    <source>
        <dbReference type="Pfam" id="PF20511"/>
    </source>
</evidence>
<dbReference type="STRING" id="1121387.GCA_000429885_00831"/>
<dbReference type="PANTHER" id="PTHR10309">
    <property type="entry name" value="MANNOSE-6-PHOSPHATE ISOMERASE"/>
    <property type="match status" value="1"/>
</dbReference>
<proteinExistence type="inferred from homology"/>
<organism evidence="10 11">
    <name type="scientific">Dermatophilus congolensis</name>
    <dbReference type="NCBI Taxonomy" id="1863"/>
    <lineage>
        <taxon>Bacteria</taxon>
        <taxon>Bacillati</taxon>
        <taxon>Actinomycetota</taxon>
        <taxon>Actinomycetes</taxon>
        <taxon>Micrococcales</taxon>
        <taxon>Dermatophilaceae</taxon>
        <taxon>Dermatophilus</taxon>
    </lineage>
</organism>
<evidence type="ECO:0000256" key="7">
    <source>
        <dbReference type="PIRSR" id="PIRSR001480-1"/>
    </source>
</evidence>
<feature type="binding site" evidence="8">
    <location>
        <position position="262"/>
    </location>
    <ligand>
        <name>Zn(2+)</name>
        <dbReference type="ChEBI" id="CHEBI:29105"/>
    </ligand>
</feature>
<dbReference type="InterPro" id="IPR014710">
    <property type="entry name" value="RmlC-like_jellyroll"/>
</dbReference>
<feature type="binding site" evidence="8">
    <location>
        <position position="134"/>
    </location>
    <ligand>
        <name>Zn(2+)</name>
        <dbReference type="ChEBI" id="CHEBI:29105"/>
    </ligand>
</feature>
<accession>A0A239V4N7</accession>
<gene>
    <name evidence="10" type="primary">manA</name>
    <name evidence="10" type="ORF">SAMEA4475696_00088</name>
</gene>
<dbReference type="NCBIfam" id="TIGR00218">
    <property type="entry name" value="manA"/>
    <property type="match status" value="1"/>
</dbReference>
<evidence type="ECO:0000256" key="8">
    <source>
        <dbReference type="PIRSR" id="PIRSR001480-2"/>
    </source>
</evidence>
<dbReference type="EC" id="5.3.1.8" evidence="3"/>
<evidence type="ECO:0000313" key="11">
    <source>
        <dbReference type="Proteomes" id="UP000242637"/>
    </source>
</evidence>
<dbReference type="InterPro" id="IPR016305">
    <property type="entry name" value="Mannose-6-P_Isomerase"/>
</dbReference>
<dbReference type="GO" id="GO:0008270">
    <property type="term" value="F:zinc ion binding"/>
    <property type="evidence" value="ECO:0007669"/>
    <property type="project" value="InterPro"/>
</dbReference>
<dbReference type="KEGG" id="dco:SAMEA4475696_0088"/>
<dbReference type="Pfam" id="PF20511">
    <property type="entry name" value="PMI_typeI_cat"/>
    <property type="match status" value="1"/>
</dbReference>
<feature type="binding site" evidence="8">
    <location>
        <position position="97"/>
    </location>
    <ligand>
        <name>Zn(2+)</name>
        <dbReference type="ChEBI" id="CHEBI:29105"/>
    </ligand>
</feature>
<dbReference type="InterPro" id="IPR011051">
    <property type="entry name" value="RmlC_Cupin_sf"/>
</dbReference>
<dbReference type="Proteomes" id="UP000242637">
    <property type="component" value="Chromosome 1"/>
</dbReference>
<dbReference type="GeneID" id="63458402"/>